<reference evidence="1" key="1">
    <citation type="submission" date="2021-06" db="EMBL/GenBank/DDBJ databases">
        <title>Parelaphostrongylus tenuis whole genome reference sequence.</title>
        <authorList>
            <person name="Garwood T.J."/>
            <person name="Larsen P.A."/>
            <person name="Fountain-Jones N.M."/>
            <person name="Garbe J.R."/>
            <person name="Macchietto M.G."/>
            <person name="Kania S.A."/>
            <person name="Gerhold R.W."/>
            <person name="Richards J.E."/>
            <person name="Wolf T.M."/>
        </authorList>
    </citation>
    <scope>NUCLEOTIDE SEQUENCE</scope>
    <source>
        <strain evidence="1">MNPRO001-30</strain>
        <tissue evidence="1">Meninges</tissue>
    </source>
</reference>
<gene>
    <name evidence="1" type="ORF">KIN20_015565</name>
</gene>
<dbReference type="SUPFAM" id="SSF55797">
    <property type="entry name" value="PR-1-like"/>
    <property type="match status" value="1"/>
</dbReference>
<dbReference type="InterPro" id="IPR035940">
    <property type="entry name" value="CAP_sf"/>
</dbReference>
<evidence type="ECO:0000313" key="2">
    <source>
        <dbReference type="Proteomes" id="UP001196413"/>
    </source>
</evidence>
<dbReference type="EMBL" id="JAHQIW010003128">
    <property type="protein sequence ID" value="KAJ1357421.1"/>
    <property type="molecule type" value="Genomic_DNA"/>
</dbReference>
<protein>
    <recommendedName>
        <fullName evidence="3">SCP domain-containing protein</fullName>
    </recommendedName>
</protein>
<accession>A0AAD5N0H3</accession>
<evidence type="ECO:0008006" key="3">
    <source>
        <dbReference type="Google" id="ProtNLM"/>
    </source>
</evidence>
<sequence>LSEDRLQRRHHSQKFEDPVAVKMSLVITTRVLENVKRSRRQSGDVCDLLWTQFTEEELVEESIAHEGVLSKDDDVVILNDSDNDKSAEATRSQLYGPSEHILEDPIFESIEKWKKIELPLETSSNLPGDTSTFLDFFNMLNADATAVGCYSASCVDGTSTACVFSHPVPQNGARVYTPGNPCVSGGKCNSPKIGACEYGLCVITA</sequence>
<proteinExistence type="predicted"/>
<dbReference type="Gene3D" id="3.40.33.10">
    <property type="entry name" value="CAP"/>
    <property type="match status" value="1"/>
</dbReference>
<dbReference type="Proteomes" id="UP001196413">
    <property type="component" value="Unassembled WGS sequence"/>
</dbReference>
<comment type="caution">
    <text evidence="1">The sequence shown here is derived from an EMBL/GenBank/DDBJ whole genome shotgun (WGS) entry which is preliminary data.</text>
</comment>
<evidence type="ECO:0000313" key="1">
    <source>
        <dbReference type="EMBL" id="KAJ1357421.1"/>
    </source>
</evidence>
<feature type="non-terminal residue" evidence="1">
    <location>
        <position position="1"/>
    </location>
</feature>
<dbReference type="AlphaFoldDB" id="A0AAD5N0H3"/>
<organism evidence="1 2">
    <name type="scientific">Parelaphostrongylus tenuis</name>
    <name type="common">Meningeal worm</name>
    <dbReference type="NCBI Taxonomy" id="148309"/>
    <lineage>
        <taxon>Eukaryota</taxon>
        <taxon>Metazoa</taxon>
        <taxon>Ecdysozoa</taxon>
        <taxon>Nematoda</taxon>
        <taxon>Chromadorea</taxon>
        <taxon>Rhabditida</taxon>
        <taxon>Rhabditina</taxon>
        <taxon>Rhabditomorpha</taxon>
        <taxon>Strongyloidea</taxon>
        <taxon>Metastrongylidae</taxon>
        <taxon>Parelaphostrongylus</taxon>
    </lineage>
</organism>
<name>A0AAD5N0H3_PARTN</name>
<keyword evidence="2" id="KW-1185">Reference proteome</keyword>